<dbReference type="Proteomes" id="UP001206639">
    <property type="component" value="Unassembled WGS sequence"/>
</dbReference>
<dbReference type="SUPFAM" id="SSF53474">
    <property type="entry name" value="alpha/beta-Hydrolases"/>
    <property type="match status" value="1"/>
</dbReference>
<dbReference type="GO" id="GO:0016787">
    <property type="term" value="F:hydrolase activity"/>
    <property type="evidence" value="ECO:0007669"/>
    <property type="project" value="UniProtKB-KW"/>
</dbReference>
<dbReference type="PANTHER" id="PTHR43798">
    <property type="entry name" value="MONOACYLGLYCEROL LIPASE"/>
    <property type="match status" value="1"/>
</dbReference>
<dbReference type="InterPro" id="IPR050266">
    <property type="entry name" value="AB_hydrolase_sf"/>
</dbReference>
<reference evidence="3" key="1">
    <citation type="submission" date="2023-07" db="EMBL/GenBank/DDBJ databases">
        <authorList>
            <person name="Deng Y."/>
            <person name="Zhang Y.-Q."/>
        </authorList>
    </citation>
    <scope>NUCLEOTIDE SEQUENCE [LARGE SCALE GENOMIC DNA]</scope>
    <source>
        <strain evidence="3">CPCC 205710</strain>
    </source>
</reference>
<feature type="domain" description="AB hydrolase-1" evidence="1">
    <location>
        <begin position="6"/>
        <end position="228"/>
    </location>
</feature>
<protein>
    <submittedName>
        <fullName evidence="2">Alpha/beta fold hydrolase</fullName>
    </submittedName>
</protein>
<dbReference type="EMBL" id="JAODWD010000001">
    <property type="protein sequence ID" value="MCT7657032.1"/>
    <property type="molecule type" value="Genomic_DNA"/>
</dbReference>
<dbReference type="InterPro" id="IPR029058">
    <property type="entry name" value="AB_hydrolase_fold"/>
</dbReference>
<dbReference type="RefSeq" id="WP_260991110.1">
    <property type="nucleotide sequence ID" value="NZ_JAODWD010000001.1"/>
</dbReference>
<dbReference type="Gene3D" id="3.40.50.1820">
    <property type="entry name" value="alpha/beta hydrolase"/>
    <property type="match status" value="1"/>
</dbReference>
<organism evidence="2 3">
    <name type="scientific">Mycobacterium deserti</name>
    <dbReference type="NCBI Taxonomy" id="2978347"/>
    <lineage>
        <taxon>Bacteria</taxon>
        <taxon>Bacillati</taxon>
        <taxon>Actinomycetota</taxon>
        <taxon>Actinomycetes</taxon>
        <taxon>Mycobacteriales</taxon>
        <taxon>Mycobacteriaceae</taxon>
        <taxon>Mycobacterium</taxon>
    </lineage>
</organism>
<accession>A0ABT2M445</accession>
<name>A0ABT2M445_9MYCO</name>
<proteinExistence type="predicted"/>
<keyword evidence="3" id="KW-1185">Reference proteome</keyword>
<keyword evidence="2" id="KW-0378">Hydrolase</keyword>
<dbReference type="Pfam" id="PF12697">
    <property type="entry name" value="Abhydrolase_6"/>
    <property type="match status" value="1"/>
</dbReference>
<gene>
    <name evidence="2" type="ORF">N4S67_01195</name>
</gene>
<sequence length="237" mass="24891">MSAPFLLLHPLGADARFWDPVRAELGPHPSTALDLPGHGACALPPLGAGVDAYAAAVAEQVDEPVHLVGMSLGGLVAQQLAATRPDLVASVVLVDTVSVYPQPMQQMWRDRAEIARSGGLSSLVEPMAAMWFSANLAAAADPRVEQARRTFAATDPEGYARSCDLLAGVDVRDGVAALTVPVVVVCGEDDAPPFRDAATWLARMTGDGTVYWLPGRHACAIEEPEKFAGLLCATVLD</sequence>
<dbReference type="InterPro" id="IPR000073">
    <property type="entry name" value="AB_hydrolase_1"/>
</dbReference>
<evidence type="ECO:0000313" key="3">
    <source>
        <dbReference type="Proteomes" id="UP001206639"/>
    </source>
</evidence>
<evidence type="ECO:0000313" key="2">
    <source>
        <dbReference type="EMBL" id="MCT7657032.1"/>
    </source>
</evidence>
<evidence type="ECO:0000259" key="1">
    <source>
        <dbReference type="Pfam" id="PF12697"/>
    </source>
</evidence>
<comment type="caution">
    <text evidence="2">The sequence shown here is derived from an EMBL/GenBank/DDBJ whole genome shotgun (WGS) entry which is preliminary data.</text>
</comment>